<dbReference type="InterPro" id="IPR015943">
    <property type="entry name" value="WD40/YVTN_repeat-like_dom_sf"/>
</dbReference>
<dbReference type="SUPFAM" id="SSF101898">
    <property type="entry name" value="NHL repeat"/>
    <property type="match status" value="1"/>
</dbReference>
<feature type="transmembrane region" description="Helical" evidence="1">
    <location>
        <begin position="743"/>
        <end position="762"/>
    </location>
</feature>
<dbReference type="PANTHER" id="PTHR34220">
    <property type="entry name" value="SENSOR HISTIDINE KINASE YPDA"/>
    <property type="match status" value="1"/>
</dbReference>
<dbReference type="PANTHER" id="PTHR34220:SF7">
    <property type="entry name" value="SENSOR HISTIDINE KINASE YPDA"/>
    <property type="match status" value="1"/>
</dbReference>
<dbReference type="STRING" id="1678841.TBC1_11416"/>
<dbReference type="InterPro" id="IPR050640">
    <property type="entry name" value="Bact_2-comp_sensor_kinase"/>
</dbReference>
<keyword evidence="1" id="KW-1133">Transmembrane helix</keyword>
<dbReference type="SUPFAM" id="SSF55874">
    <property type="entry name" value="ATPase domain of HSP90 chaperone/DNA topoisomerase II/histidine kinase"/>
    <property type="match status" value="1"/>
</dbReference>
<dbReference type="GO" id="GO:0016020">
    <property type="term" value="C:membrane"/>
    <property type="evidence" value="ECO:0007669"/>
    <property type="project" value="InterPro"/>
</dbReference>
<dbReference type="Pfam" id="PF07494">
    <property type="entry name" value="Reg_prop"/>
    <property type="match status" value="1"/>
</dbReference>
<evidence type="ECO:0000259" key="3">
    <source>
        <dbReference type="Pfam" id="PF07495"/>
    </source>
</evidence>
<dbReference type="GO" id="GO:0000155">
    <property type="term" value="F:phosphorelay sensor kinase activity"/>
    <property type="evidence" value="ECO:0007669"/>
    <property type="project" value="InterPro"/>
</dbReference>
<gene>
    <name evidence="4" type="ORF">TBC1_11416</name>
</gene>
<feature type="domain" description="Signal transduction histidine kinase internal region" evidence="2">
    <location>
        <begin position="784"/>
        <end position="862"/>
    </location>
</feature>
<name>A0A0S7C0W1_9BACT</name>
<protein>
    <submittedName>
        <fullName evidence="4">Protein containing Y_Y_Y domain</fullName>
    </submittedName>
</protein>
<reference evidence="4" key="1">
    <citation type="journal article" date="2015" name="Genome Announc.">
        <title>Draft Genome Sequence of Bacteroidales Strain TBC1, a Novel Isolate from a Methanogenic Wastewater Treatment System.</title>
        <authorList>
            <person name="Tourlousse D.M."/>
            <person name="Matsuura N."/>
            <person name="Sun L."/>
            <person name="Toyonaga M."/>
            <person name="Kuroda K."/>
            <person name="Ohashi A."/>
            <person name="Cruz R."/>
            <person name="Yamaguchi T."/>
            <person name="Sekiguchi Y."/>
        </authorList>
    </citation>
    <scope>NUCLEOTIDE SEQUENCE [LARGE SCALE GENOMIC DNA]</scope>
    <source>
        <strain evidence="4">TBC1</strain>
    </source>
</reference>
<dbReference type="Pfam" id="PF07495">
    <property type="entry name" value="Y_Y_Y"/>
    <property type="match status" value="1"/>
</dbReference>
<evidence type="ECO:0000313" key="5">
    <source>
        <dbReference type="Proteomes" id="UP000053091"/>
    </source>
</evidence>
<proteinExistence type="predicted"/>
<dbReference type="InterPro" id="IPR036890">
    <property type="entry name" value="HATPase_C_sf"/>
</dbReference>
<keyword evidence="1" id="KW-0472">Membrane</keyword>
<evidence type="ECO:0000256" key="1">
    <source>
        <dbReference type="SAM" id="Phobius"/>
    </source>
</evidence>
<feature type="domain" description="Two component regulator three Y" evidence="3">
    <location>
        <begin position="675"/>
        <end position="737"/>
    </location>
</feature>
<dbReference type="InterPro" id="IPR013783">
    <property type="entry name" value="Ig-like_fold"/>
</dbReference>
<dbReference type="PATRIC" id="fig|1678841.3.peg.475"/>
<dbReference type="InterPro" id="IPR010559">
    <property type="entry name" value="Sig_transdc_His_kin_internal"/>
</dbReference>
<dbReference type="Proteomes" id="UP000053091">
    <property type="component" value="Unassembled WGS sequence"/>
</dbReference>
<evidence type="ECO:0000313" key="4">
    <source>
        <dbReference type="EMBL" id="GAP42287.1"/>
    </source>
</evidence>
<evidence type="ECO:0000259" key="2">
    <source>
        <dbReference type="Pfam" id="PF06580"/>
    </source>
</evidence>
<dbReference type="Gene3D" id="2.60.40.10">
    <property type="entry name" value="Immunoglobulins"/>
    <property type="match status" value="1"/>
</dbReference>
<keyword evidence="5" id="KW-1185">Reference proteome</keyword>
<organism evidence="4">
    <name type="scientific">Lentimicrobium saccharophilum</name>
    <dbReference type="NCBI Taxonomy" id="1678841"/>
    <lineage>
        <taxon>Bacteria</taxon>
        <taxon>Pseudomonadati</taxon>
        <taxon>Bacteroidota</taxon>
        <taxon>Bacteroidia</taxon>
        <taxon>Bacteroidales</taxon>
        <taxon>Lentimicrobiaceae</taxon>
        <taxon>Lentimicrobium</taxon>
    </lineage>
</organism>
<dbReference type="Gene3D" id="3.30.565.10">
    <property type="entry name" value="Histidine kinase-like ATPase, C-terminal domain"/>
    <property type="match status" value="1"/>
</dbReference>
<accession>A0A0S7C0W1</accession>
<dbReference type="AlphaFoldDB" id="A0A0S7C0W1"/>
<dbReference type="SUPFAM" id="SSF63829">
    <property type="entry name" value="Calcium-dependent phosphotriesterase"/>
    <property type="match status" value="1"/>
</dbReference>
<dbReference type="Pfam" id="PF06580">
    <property type="entry name" value="His_kinase"/>
    <property type="match status" value="1"/>
</dbReference>
<dbReference type="OrthoDB" id="908907at2"/>
<dbReference type="EMBL" id="DF968182">
    <property type="protein sequence ID" value="GAP42287.1"/>
    <property type="molecule type" value="Genomic_DNA"/>
</dbReference>
<sequence>MTRIFRFIFLTFLFLVTSVVAGQHPVFRHYSVDDGLPSSEVYHVFQDSKSYIWLATNMGVSRFDGREFRNFDVQDGLPENTVFEIYEDEAGRVWFVGFPFQLSYFEGDSIYKYKYNEVLRSLTGKGHVPVKKSFKVDRNGGVYFTLLRKHSVINIMPSGKVNYINGKNKDFKGVSILEIEDHLFIYQFSENLDDLLKVEVYTNEISKEIEIIRSRTYSFGNLLVLKGEKGEVYFTYNDILVKLWPDGNYVMVNSDDRVFWMNLDENGNLWVGKDKSGISVYEDGNIQSEPLVKYLEGLSISSMVIDNEGGRWFTTLEDGVFYLASESFYSFQVSDGLSSNKINCLAIAGGKIVAGMNDPYINILQGNVITKVKISETPNGVIYALEEETNEKLWIGTNDYLYSYDWMKVTKHENNHKYYRTSNINSRKVFNIKDLFFDGNGKLYLGEAAGLTIAEDGQVIYNSLLDDDIELRVETITRYGKSKLLLGTTSGLWQFTDGKFEYIGALDPMLKNRITSIVTTSNDEIKVFGTKGFGVLVHTNDTTIYLNSSHGLTSNSVTSLLITGNLLWIATNNGLNCLDLTKVGTDEMKIVIFSKQHGLISNEINQIAGNQELIYIATNEGLTVFNYKDYKPVTEPPPIFINGFSVIEEDMPVKSGYFFRHNQNFISIRFTGISFRDAGNLVYKYRLKGLGEDWISTSNSQVEYAFLPPGEYQFEVIAVNSDSLQSSGPAIISFVILPPFWRTWWFITLIVLVGSGLALLFYSYRIKQIRREAVLRNDISWYRQQALARQMDPHFVFNTLNSIQSYIIKNDRLSSSQYLTKFSRLMRLMLNNSQSHAVSLNDEVSALNIYLELESIRFQEKFDFHLNIDPVIEPEVCYIPAFLIQPFIENSIWHGIMGIDRPGCIRVDLKLNETGNQIICTVEDNGKGRAQSMAENSQNDRNRKSLGISIVESRLSLLNSLYGIEMKIIYTDLYDNQGKPAGTRVRINLPIIL</sequence>
<dbReference type="InterPro" id="IPR011110">
    <property type="entry name" value="Reg_prop"/>
</dbReference>
<keyword evidence="1" id="KW-0812">Transmembrane</keyword>
<dbReference type="InterPro" id="IPR011123">
    <property type="entry name" value="Y_Y_Y"/>
</dbReference>
<dbReference type="Gene3D" id="2.130.10.10">
    <property type="entry name" value="YVTN repeat-like/Quinoprotein amine dehydrogenase"/>
    <property type="match status" value="3"/>
</dbReference>